<dbReference type="Proteomes" id="UP001597112">
    <property type="component" value="Unassembled WGS sequence"/>
</dbReference>
<evidence type="ECO:0000313" key="3">
    <source>
        <dbReference type="EMBL" id="MFD1002257.1"/>
    </source>
</evidence>
<gene>
    <name evidence="3" type="ORF">ACFQ21_23230</name>
</gene>
<dbReference type="EMBL" id="JBHTKA010000008">
    <property type="protein sequence ID" value="MFD1002257.1"/>
    <property type="molecule type" value="Genomic_DNA"/>
</dbReference>
<keyword evidence="4" id="KW-1185">Reference proteome</keyword>
<evidence type="ECO:0000313" key="4">
    <source>
        <dbReference type="Proteomes" id="UP001597112"/>
    </source>
</evidence>
<protein>
    <submittedName>
        <fullName evidence="3">Glycosyltransferase family 9 protein</fullName>
    </submittedName>
</protein>
<proteinExistence type="predicted"/>
<reference evidence="4" key="1">
    <citation type="journal article" date="2019" name="Int. J. Syst. Evol. Microbiol.">
        <title>The Global Catalogue of Microorganisms (GCM) 10K type strain sequencing project: providing services to taxonomists for standard genome sequencing and annotation.</title>
        <authorList>
            <consortium name="The Broad Institute Genomics Platform"/>
            <consortium name="The Broad Institute Genome Sequencing Center for Infectious Disease"/>
            <person name="Wu L."/>
            <person name="Ma J."/>
        </authorList>
    </citation>
    <scope>NUCLEOTIDE SEQUENCE [LARGE SCALE GENOMIC DNA]</scope>
    <source>
        <strain evidence="4">CCUG 58938</strain>
    </source>
</reference>
<comment type="caution">
    <text evidence="3">The sequence shown here is derived from an EMBL/GenBank/DDBJ whole genome shotgun (WGS) entry which is preliminary data.</text>
</comment>
<evidence type="ECO:0000256" key="2">
    <source>
        <dbReference type="ARBA" id="ARBA00022679"/>
    </source>
</evidence>
<name>A0ABW3K7M4_9BACT</name>
<dbReference type="InterPro" id="IPR002201">
    <property type="entry name" value="Glyco_trans_9"/>
</dbReference>
<dbReference type="PANTHER" id="PTHR30160">
    <property type="entry name" value="TETRAACYLDISACCHARIDE 4'-KINASE-RELATED"/>
    <property type="match status" value="1"/>
</dbReference>
<dbReference type="Gene3D" id="3.40.50.2000">
    <property type="entry name" value="Glycogen Phosphorylase B"/>
    <property type="match status" value="2"/>
</dbReference>
<keyword evidence="1" id="KW-0328">Glycosyltransferase</keyword>
<dbReference type="Pfam" id="PF01075">
    <property type="entry name" value="Glyco_transf_9"/>
    <property type="match status" value="1"/>
</dbReference>
<dbReference type="SUPFAM" id="SSF53756">
    <property type="entry name" value="UDP-Glycosyltransferase/glycogen phosphorylase"/>
    <property type="match status" value="1"/>
</dbReference>
<evidence type="ECO:0000256" key="1">
    <source>
        <dbReference type="ARBA" id="ARBA00022676"/>
    </source>
</evidence>
<sequence length="341" mass="39243">MKAIVRSKPWKGKNPPEKILVMRFQALGDTIITLPYLQSIKQQYPEVTLHLFTRKEVDPIPQSILLFDKIISLGGKRNARLQFFLALLKLPLFWSSRYDAVLDLQNHRFSRIIRKLVWTKAWVEFDRESPISAGERTRKTIEALWRWRISMSTHFKFKSATGMDTLLYKNGYIPGSDLVVLNPAGYCSSRNWPLSSYVEFARLWLKGKPNTQFVLLLLQTHLEKSLYIQRELGDRCINLTGLANQVEAFKIIQMSKFVLSEDSGLMHMAWVQGIPTLALFSSSRKDWSAPQGEWSYCFDSSDLECGACGLEECKFQDNRCLTRYTPGFVLDKALQLTSPSV</sequence>
<dbReference type="CDD" id="cd03789">
    <property type="entry name" value="GT9_LPS_heptosyltransferase"/>
    <property type="match status" value="1"/>
</dbReference>
<accession>A0ABW3K7M4</accession>
<dbReference type="InterPro" id="IPR051199">
    <property type="entry name" value="LPS_LOS_Heptosyltrfase"/>
</dbReference>
<keyword evidence="2" id="KW-0808">Transferase</keyword>
<organism evidence="3 4">
    <name type="scientific">Ohtaekwangia kribbensis</name>
    <dbReference type="NCBI Taxonomy" id="688913"/>
    <lineage>
        <taxon>Bacteria</taxon>
        <taxon>Pseudomonadati</taxon>
        <taxon>Bacteroidota</taxon>
        <taxon>Cytophagia</taxon>
        <taxon>Cytophagales</taxon>
        <taxon>Fulvivirgaceae</taxon>
        <taxon>Ohtaekwangia</taxon>
    </lineage>
</organism>
<dbReference type="RefSeq" id="WP_377583185.1">
    <property type="nucleotide sequence ID" value="NZ_JBHTKA010000008.1"/>
</dbReference>